<dbReference type="OrthoDB" id="10018498at2"/>
<evidence type="ECO:0000313" key="3">
    <source>
        <dbReference type="EMBL" id="EOW78980.1"/>
    </source>
</evidence>
<reference evidence="2 4" key="1">
    <citation type="submission" date="2013-02" db="EMBL/GenBank/DDBJ databases">
        <title>The Genome Sequence of Enterococcus gilvus ATCC BAA-350.</title>
        <authorList>
            <consortium name="The Broad Institute Genome Sequencing Platform"/>
            <consortium name="The Broad Institute Genome Sequencing Center for Infectious Disease"/>
            <person name="Earl A.M."/>
            <person name="Gilmore M.S."/>
            <person name="Lebreton F."/>
            <person name="Walker B."/>
            <person name="Young S.K."/>
            <person name="Zeng Q."/>
            <person name="Gargeya S."/>
            <person name="Fitzgerald M."/>
            <person name="Haas B."/>
            <person name="Abouelleil A."/>
            <person name="Alvarado L."/>
            <person name="Arachchi H.M."/>
            <person name="Berlin A.M."/>
            <person name="Chapman S.B."/>
            <person name="Dewar J."/>
            <person name="Goldberg J."/>
            <person name="Griggs A."/>
            <person name="Gujja S."/>
            <person name="Hansen M."/>
            <person name="Howarth C."/>
            <person name="Imamovic A."/>
            <person name="Larimer J."/>
            <person name="McCowan C."/>
            <person name="Murphy C."/>
            <person name="Neiman D."/>
            <person name="Pearson M."/>
            <person name="Priest M."/>
            <person name="Roberts A."/>
            <person name="Saif S."/>
            <person name="Shea T."/>
            <person name="Sisk P."/>
            <person name="Sykes S."/>
            <person name="Wortman J."/>
            <person name="Nusbaum C."/>
            <person name="Birren B."/>
        </authorList>
    </citation>
    <scope>NUCLEOTIDE SEQUENCE [LARGE SCALE GENOMIC DNA]</scope>
    <source>
        <strain evidence="2 4">ATCC BAA-350</strain>
    </source>
</reference>
<dbReference type="HOGENOM" id="CLU_1419523_0_0_9"/>
<feature type="domain" description="WxL" evidence="1">
    <location>
        <begin position="44"/>
        <end position="178"/>
    </location>
</feature>
<keyword evidence="5" id="KW-1185">Reference proteome</keyword>
<evidence type="ECO:0000313" key="2">
    <source>
        <dbReference type="EMBL" id="EOI58258.1"/>
    </source>
</evidence>
<reference evidence="3 5" key="2">
    <citation type="submission" date="2013-03" db="EMBL/GenBank/DDBJ databases">
        <title>The Genome Sequence of Enterococcus gilvus ATCC BAA-350 (PacBio/Illumina hybrid assembly).</title>
        <authorList>
            <consortium name="The Broad Institute Genomics Platform"/>
            <consortium name="The Broad Institute Genome Sequencing Center for Infectious Disease"/>
            <person name="Earl A."/>
            <person name="Russ C."/>
            <person name="Gilmore M."/>
            <person name="Surin D."/>
            <person name="Walker B."/>
            <person name="Young S."/>
            <person name="Zeng Q."/>
            <person name="Gargeya S."/>
            <person name="Fitzgerald M."/>
            <person name="Haas B."/>
            <person name="Abouelleil A."/>
            <person name="Allen A.W."/>
            <person name="Alvarado L."/>
            <person name="Arachchi H.M."/>
            <person name="Berlin A.M."/>
            <person name="Chapman S.B."/>
            <person name="Gainer-Dewar J."/>
            <person name="Goldberg J."/>
            <person name="Griggs A."/>
            <person name="Gujja S."/>
            <person name="Hansen M."/>
            <person name="Howarth C."/>
            <person name="Imamovic A."/>
            <person name="Ireland A."/>
            <person name="Larimer J."/>
            <person name="McCowan C."/>
            <person name="Murphy C."/>
            <person name="Pearson M."/>
            <person name="Poon T.W."/>
            <person name="Priest M."/>
            <person name="Roberts A."/>
            <person name="Saif S."/>
            <person name="Shea T."/>
            <person name="Sisk P."/>
            <person name="Sykes S."/>
            <person name="Wortman J."/>
            <person name="Nusbaum C."/>
            <person name="Birren B."/>
        </authorList>
    </citation>
    <scope>NUCLEOTIDE SEQUENCE [LARGE SCALE GENOMIC DNA]</scope>
    <source>
        <strain evidence="3 5">ATCC BAA-350</strain>
    </source>
</reference>
<evidence type="ECO:0000313" key="5">
    <source>
        <dbReference type="Proteomes" id="UP000014160"/>
    </source>
</evidence>
<comment type="caution">
    <text evidence="2">The sequence shown here is derived from an EMBL/GenBank/DDBJ whole genome shotgun (WGS) entry which is preliminary data.</text>
</comment>
<evidence type="ECO:0000259" key="1">
    <source>
        <dbReference type="Pfam" id="PF13731"/>
    </source>
</evidence>
<dbReference type="EMBL" id="ASWH01000002">
    <property type="protein sequence ID" value="EOW78980.1"/>
    <property type="molecule type" value="Genomic_DNA"/>
</dbReference>
<dbReference type="Pfam" id="PF13731">
    <property type="entry name" value="WxL"/>
    <property type="match status" value="1"/>
</dbReference>
<gene>
    <name evidence="3" type="ORF">I592_03118</name>
    <name evidence="2" type="ORF">UKC_00330</name>
</gene>
<dbReference type="AlphaFoldDB" id="R2XUM3"/>
<evidence type="ECO:0000313" key="4">
    <source>
        <dbReference type="Proteomes" id="UP000013750"/>
    </source>
</evidence>
<dbReference type="RefSeq" id="WP_010778781.1">
    <property type="nucleotide sequence ID" value="NZ_ASWH01000002.1"/>
</dbReference>
<dbReference type="Proteomes" id="UP000013750">
    <property type="component" value="Unassembled WGS sequence"/>
</dbReference>
<dbReference type="InterPro" id="IPR027994">
    <property type="entry name" value="WxL_dom"/>
</dbReference>
<protein>
    <recommendedName>
        <fullName evidence="1">WxL domain-containing protein</fullName>
    </recommendedName>
</protein>
<name>R2XUM3_9ENTE</name>
<dbReference type="PATRIC" id="fig|1158614.3.peg.323"/>
<sequence>MKIKKILISIFLLGSLVVQITVFADGSLEEKSTPIEVKIKPKELYLTKIAPLDFGKQEQQTDAFVLRPKEDFTVQVIDKRGSKGDWSLYYQFELFKNEKKQVLPTSVILGAGTLTTKDQSNKTDIYRSYKADSNSQQSKALLVKTKVSELNMQYEYRIRKENIMLTVPKNTPVGSYQAEQKLLLIEEPKIE</sequence>
<dbReference type="EMBL" id="AJDQ01000003">
    <property type="protein sequence ID" value="EOI58258.1"/>
    <property type="molecule type" value="Genomic_DNA"/>
</dbReference>
<proteinExistence type="predicted"/>
<accession>R2XUM3</accession>
<dbReference type="Proteomes" id="UP000014160">
    <property type="component" value="Unassembled WGS sequence"/>
</dbReference>
<organism evidence="2 4">
    <name type="scientific">Enterococcus gilvus ATCC BAA-350</name>
    <dbReference type="NCBI Taxonomy" id="1158614"/>
    <lineage>
        <taxon>Bacteria</taxon>
        <taxon>Bacillati</taxon>
        <taxon>Bacillota</taxon>
        <taxon>Bacilli</taxon>
        <taxon>Lactobacillales</taxon>
        <taxon>Enterococcaceae</taxon>
        <taxon>Enterococcus</taxon>
    </lineage>
</organism>